<gene>
    <name evidence="14 17" type="primary">cysN</name>
    <name evidence="15" type="synonym">cysC</name>
    <name evidence="17" type="ORF">FOY91_16265</name>
</gene>
<evidence type="ECO:0000256" key="10">
    <source>
        <dbReference type="ARBA" id="ARBA00023134"/>
    </source>
</evidence>
<keyword evidence="18" id="KW-1185">Reference proteome</keyword>
<dbReference type="EC" id="2.7.1.25" evidence="15"/>
<keyword evidence="15" id="KW-0418">Kinase</keyword>
<evidence type="ECO:0000256" key="4">
    <source>
        <dbReference type="ARBA" id="ARBA00007237"/>
    </source>
</evidence>
<dbReference type="GO" id="GO:0004020">
    <property type="term" value="F:adenylylsulfate kinase activity"/>
    <property type="evidence" value="ECO:0007669"/>
    <property type="project" value="UniProtKB-UniRule"/>
</dbReference>
<evidence type="ECO:0000256" key="3">
    <source>
        <dbReference type="ARBA" id="ARBA00005438"/>
    </source>
</evidence>
<dbReference type="CDD" id="cd04095">
    <property type="entry name" value="CysN_NoDQ_III"/>
    <property type="match status" value="1"/>
</dbReference>
<dbReference type="HAMAP" id="MF_00062">
    <property type="entry name" value="Sulf_adenylyltr_sub1"/>
    <property type="match status" value="1"/>
</dbReference>
<dbReference type="CDD" id="cd03695">
    <property type="entry name" value="CysN_NodQ_II"/>
    <property type="match status" value="1"/>
</dbReference>
<comment type="catalytic activity">
    <reaction evidence="1 15">
        <text>adenosine 5'-phosphosulfate + ATP = 3'-phosphoadenylyl sulfate + ADP + H(+)</text>
        <dbReference type="Rhea" id="RHEA:24152"/>
        <dbReference type="ChEBI" id="CHEBI:15378"/>
        <dbReference type="ChEBI" id="CHEBI:30616"/>
        <dbReference type="ChEBI" id="CHEBI:58243"/>
        <dbReference type="ChEBI" id="CHEBI:58339"/>
        <dbReference type="ChEBI" id="CHEBI:456216"/>
        <dbReference type="EC" id="2.7.1.25"/>
    </reaction>
</comment>
<evidence type="ECO:0000256" key="5">
    <source>
        <dbReference type="ARBA" id="ARBA00011760"/>
    </source>
</evidence>
<evidence type="ECO:0000256" key="8">
    <source>
        <dbReference type="ARBA" id="ARBA00022741"/>
    </source>
</evidence>
<evidence type="ECO:0000259" key="16">
    <source>
        <dbReference type="PROSITE" id="PS51722"/>
    </source>
</evidence>
<comment type="similarity">
    <text evidence="15">Belongs to the APS kinase family.</text>
</comment>
<feature type="binding site" evidence="15">
    <location>
        <begin position="492"/>
        <end position="499"/>
    </location>
    <ligand>
        <name>ATP</name>
        <dbReference type="ChEBI" id="CHEBI:30616"/>
    </ligand>
</feature>
<evidence type="ECO:0000256" key="1">
    <source>
        <dbReference type="ARBA" id="ARBA00001823"/>
    </source>
</evidence>
<comment type="catalytic activity">
    <reaction evidence="13 14">
        <text>sulfate + ATP + H(+) = adenosine 5'-phosphosulfate + diphosphate</text>
        <dbReference type="Rhea" id="RHEA:18133"/>
        <dbReference type="ChEBI" id="CHEBI:15378"/>
        <dbReference type="ChEBI" id="CHEBI:16189"/>
        <dbReference type="ChEBI" id="CHEBI:30616"/>
        <dbReference type="ChEBI" id="CHEBI:33019"/>
        <dbReference type="ChEBI" id="CHEBI:58243"/>
        <dbReference type="EC" id="2.7.7.4"/>
    </reaction>
</comment>
<dbReference type="NCBIfam" id="TIGR00231">
    <property type="entry name" value="small_GTP"/>
    <property type="match status" value="1"/>
</dbReference>
<comment type="function">
    <text evidence="15">Catalyzes the synthesis of activated sulfate.</text>
</comment>
<comment type="function">
    <text evidence="2">APS kinase catalyzes the synthesis of activated sulfate.</text>
</comment>
<proteinExistence type="inferred from homology"/>
<reference evidence="17 18" key="1">
    <citation type="submission" date="2019-07" db="EMBL/GenBank/DDBJ databases">
        <title>Sphingomonas solaris sp. nov., isolated from a solar panel from Boston, Massachusetts.</title>
        <authorList>
            <person name="Tanner K."/>
            <person name="Pascual J."/>
            <person name="Mancuso C."/>
            <person name="Pereto J."/>
            <person name="Khalil A."/>
            <person name="Vilanova C."/>
        </authorList>
    </citation>
    <scope>NUCLEOTIDE SEQUENCE [LARGE SCALE GENOMIC DNA]</scope>
    <source>
        <strain evidence="17 18">R4DWN</strain>
    </source>
</reference>
<keyword evidence="15" id="KW-0597">Phosphoprotein</keyword>
<dbReference type="InterPro" id="IPR009000">
    <property type="entry name" value="Transl_B-barrel_sf"/>
</dbReference>
<dbReference type="GO" id="GO:0005525">
    <property type="term" value="F:GTP binding"/>
    <property type="evidence" value="ECO:0007669"/>
    <property type="project" value="UniProtKB-UniRule"/>
</dbReference>
<dbReference type="SUPFAM" id="SSF50465">
    <property type="entry name" value="EF-Tu/eEF-1alpha/eIF2-gamma C-terminal domain"/>
    <property type="match status" value="1"/>
</dbReference>
<dbReference type="NCBIfam" id="NF003013">
    <property type="entry name" value="PRK03846.1"/>
    <property type="match status" value="1"/>
</dbReference>
<dbReference type="PROSITE" id="PS00301">
    <property type="entry name" value="G_TR_1"/>
    <property type="match status" value="1"/>
</dbReference>
<keyword evidence="8 14" id="KW-0547">Nucleotide-binding</keyword>
<comment type="function">
    <text evidence="14">With CysD forms the ATP sulfurylase (ATPS) that catalyzes the adenylation of sulfate producing adenosine 5'-phosphosulfate (APS) and diphosphate, the first enzymatic step in sulfur assimilation pathway. APS synthesis involves the formation of a high-energy phosphoric-sulfuric acid anhydride bond driven by GTP hydrolysis by CysN coupled to ATP hydrolysis by CysD.</text>
</comment>
<feature type="active site" description="Phosphoserine intermediate" evidence="15">
    <location>
        <position position="566"/>
    </location>
</feature>
<dbReference type="SUPFAM" id="SSF50447">
    <property type="entry name" value="Translation proteins"/>
    <property type="match status" value="1"/>
</dbReference>
<feature type="domain" description="Tr-type G" evidence="16">
    <location>
        <begin position="41"/>
        <end position="257"/>
    </location>
</feature>
<dbReference type="PRINTS" id="PR00315">
    <property type="entry name" value="ELONGATNFCT"/>
</dbReference>
<dbReference type="InterPro" id="IPR031157">
    <property type="entry name" value="G_TR_CS"/>
</dbReference>
<dbReference type="InterPro" id="IPR027417">
    <property type="entry name" value="P-loop_NTPase"/>
</dbReference>
<keyword evidence="6 14" id="KW-0808">Transferase</keyword>
<dbReference type="UniPathway" id="UPA00140">
    <property type="reaction ID" value="UER00204"/>
</dbReference>
<evidence type="ECO:0000256" key="2">
    <source>
        <dbReference type="ARBA" id="ARBA00002357"/>
    </source>
</evidence>
<evidence type="ECO:0000313" key="17">
    <source>
        <dbReference type="EMBL" id="TVV71672.1"/>
    </source>
</evidence>
<dbReference type="InterPro" id="IPR011779">
    <property type="entry name" value="SO4_adenylTrfase_lsu"/>
</dbReference>
<dbReference type="InterPro" id="IPR054696">
    <property type="entry name" value="GTP-eEF1A_C"/>
</dbReference>
<dbReference type="InterPro" id="IPR044138">
    <property type="entry name" value="CysN_II"/>
</dbReference>
<comment type="function">
    <text evidence="12">Proposed to provide activated sulfate for transfer to Nod factor. ATP sulfurylase may be the GTPase, regulating ATP sulfurylase activity.</text>
</comment>
<organism evidence="17 18">
    <name type="scientific">Alterirhizorhabdus solaris</name>
    <dbReference type="NCBI Taxonomy" id="2529389"/>
    <lineage>
        <taxon>Bacteria</taxon>
        <taxon>Pseudomonadati</taxon>
        <taxon>Pseudomonadota</taxon>
        <taxon>Alphaproteobacteria</taxon>
        <taxon>Sphingomonadales</taxon>
        <taxon>Rhizorhabdaceae</taxon>
        <taxon>Alterirhizorhabdus</taxon>
    </lineage>
</organism>
<accession>A0A558QX73</accession>
<evidence type="ECO:0000256" key="13">
    <source>
        <dbReference type="ARBA" id="ARBA00049370"/>
    </source>
</evidence>
<dbReference type="Pfam" id="PF00009">
    <property type="entry name" value="GTP_EFTU"/>
    <property type="match status" value="1"/>
</dbReference>
<evidence type="ECO:0000313" key="18">
    <source>
        <dbReference type="Proteomes" id="UP000318681"/>
    </source>
</evidence>
<dbReference type="Proteomes" id="UP000318681">
    <property type="component" value="Unassembled WGS sequence"/>
</dbReference>
<dbReference type="InterPro" id="IPR059117">
    <property type="entry name" value="APS_kinase_dom"/>
</dbReference>
<evidence type="ECO:0000256" key="11">
    <source>
        <dbReference type="ARBA" id="ARBA00023268"/>
    </source>
</evidence>
<dbReference type="NCBIfam" id="TIGR00455">
    <property type="entry name" value="apsK"/>
    <property type="match status" value="1"/>
</dbReference>
<dbReference type="GO" id="GO:0005524">
    <property type="term" value="F:ATP binding"/>
    <property type="evidence" value="ECO:0007669"/>
    <property type="project" value="UniProtKB-UniRule"/>
</dbReference>
<dbReference type="CDD" id="cd02027">
    <property type="entry name" value="APSK"/>
    <property type="match status" value="1"/>
</dbReference>
<evidence type="ECO:0000256" key="12">
    <source>
        <dbReference type="ARBA" id="ARBA00024872"/>
    </source>
</evidence>
<keyword evidence="9 14" id="KW-0067">ATP-binding</keyword>
<keyword evidence="10 14" id="KW-0342">GTP-binding</keyword>
<comment type="similarity">
    <text evidence="3">In the C-terminal section; belongs to the APS kinase family.</text>
</comment>
<comment type="subunit">
    <text evidence="14">Heterodimer composed of CysD, the smaller subunit, and CysN.</text>
</comment>
<keyword evidence="7 14" id="KW-0548">Nucleotidyltransferase</keyword>
<comment type="pathway">
    <text evidence="15">Sulfur metabolism; hydrogen sulfide biosynthesis; sulfite from sulfate: step 2/3.</text>
</comment>
<dbReference type="NCBIfam" id="TIGR02034">
    <property type="entry name" value="CysN"/>
    <property type="match status" value="1"/>
</dbReference>
<comment type="similarity">
    <text evidence="4">In the N-terminal section; belongs to the TRAFAC class translation factor GTPase superfamily. Classic translation factor GTPase family. CysN/NodQ subfamily.</text>
</comment>
<feature type="binding site" evidence="14">
    <location>
        <begin position="50"/>
        <end position="57"/>
    </location>
    <ligand>
        <name>GTP</name>
        <dbReference type="ChEBI" id="CHEBI:37565"/>
    </ligand>
</feature>
<dbReference type="HAMAP" id="MF_00065">
    <property type="entry name" value="Adenylyl_sulf_kinase"/>
    <property type="match status" value="1"/>
</dbReference>
<evidence type="ECO:0000256" key="6">
    <source>
        <dbReference type="ARBA" id="ARBA00022679"/>
    </source>
</evidence>
<dbReference type="Pfam" id="PF22594">
    <property type="entry name" value="GTP-eEF1A_C"/>
    <property type="match status" value="1"/>
</dbReference>
<dbReference type="NCBIfam" id="NF003478">
    <property type="entry name" value="PRK05124.1"/>
    <property type="match status" value="1"/>
</dbReference>
<dbReference type="InterPro" id="IPR041757">
    <property type="entry name" value="CysN_GTP-bd"/>
</dbReference>
<keyword evidence="11" id="KW-0511">Multifunctional enzyme</keyword>
<evidence type="ECO:0000256" key="9">
    <source>
        <dbReference type="ARBA" id="ARBA00022840"/>
    </source>
</evidence>
<comment type="pathway">
    <text evidence="14">Sulfur metabolism; hydrogen sulfide biosynthesis; sulfite from sulfate: step 1/3.</text>
</comment>
<evidence type="ECO:0000256" key="7">
    <source>
        <dbReference type="ARBA" id="ARBA00022695"/>
    </source>
</evidence>
<dbReference type="EC" id="2.7.7.4" evidence="14"/>
<dbReference type="InterPro" id="IPR002891">
    <property type="entry name" value="APS"/>
</dbReference>
<sequence length="653" mass="70989">MSAITTPTAGTATLVDSDSAYQVESLIAEDIDAYLAQHQHKSLLRFITCGSVDDGKSTLIGRLLYDSKMIFEDQLATLEADSKRVGTQGGEIDFALLVDGLAAEREQGITIDVAYRFFSTEKRKFIVADTPGHEQYTRNMVTGASTADLAVILIDARKGVLTQTRRHSYLAHLIGIRNLVLAVNKMDLIDYDRARYDAIVADYAAFAAGIGITAFTAIPISGFKGDNITTRSANTPWYAGPTLMAHLETVELDVTAEQDRPFRMAVQWVNRPNLDFRGFSGLISSGTVKPGDAVRVLPSGKTSAIARIVTMPGADGSGELDEAVAGQSVTLTLADEIDCSRGDVLAVAGDPPQVADQFETTIVWMAEEAMLPGRSYWLKLASQTVTATLQAPKYQVNVNTMEHLAARTLELNAIGVANLSTDRPLVFEPYADNRALGGFILIDKISNATVAAGMIHFSLRRAQNVHWQATEVTREKHADLKNQKPAVLWFTGLSGAGKSTIANIVERKLVRMNRHTLLLDGDNVRHGLNKDLGFTDADRVENIRRVGEVAKLMTDAGLIVVTAFISPFRAEREMVRAMMAPGEFIEVHIDTPLAEAEARDVKGLYAKARAGKLANFTGIDSPYEAPQDPEIRIDTTAMTPEEAADAIIARIIP</sequence>
<dbReference type="PANTHER" id="PTHR23115">
    <property type="entry name" value="TRANSLATION FACTOR"/>
    <property type="match status" value="1"/>
</dbReference>
<dbReference type="PROSITE" id="PS51722">
    <property type="entry name" value="G_TR_2"/>
    <property type="match status" value="1"/>
</dbReference>
<dbReference type="InterPro" id="IPR009001">
    <property type="entry name" value="Transl_elong_EF1A/Init_IF2_C"/>
</dbReference>
<dbReference type="GO" id="GO:0070814">
    <property type="term" value="P:hydrogen sulfide biosynthetic process"/>
    <property type="evidence" value="ECO:0007669"/>
    <property type="project" value="UniProtKB-UniRule"/>
</dbReference>
<dbReference type="OrthoDB" id="9804504at2"/>
<name>A0A558QX73_9SPHN</name>
<dbReference type="SUPFAM" id="SSF52540">
    <property type="entry name" value="P-loop containing nucleoside triphosphate hydrolases"/>
    <property type="match status" value="2"/>
</dbReference>
<dbReference type="CDD" id="cd04166">
    <property type="entry name" value="CysN_ATPS"/>
    <property type="match status" value="1"/>
</dbReference>
<feature type="binding site" evidence="14">
    <location>
        <begin position="129"/>
        <end position="133"/>
    </location>
    <ligand>
        <name>GTP</name>
        <dbReference type="ChEBI" id="CHEBI:37565"/>
    </ligand>
</feature>
<dbReference type="InterPro" id="IPR000795">
    <property type="entry name" value="T_Tr_GTP-bd_dom"/>
</dbReference>
<dbReference type="GO" id="GO:0004781">
    <property type="term" value="F:sulfate adenylyltransferase (ATP) activity"/>
    <property type="evidence" value="ECO:0007669"/>
    <property type="project" value="UniProtKB-UniRule"/>
</dbReference>
<dbReference type="RefSeq" id="WP_145154271.1">
    <property type="nucleotide sequence ID" value="NZ_VNIM01000081.1"/>
</dbReference>
<dbReference type="GO" id="GO:0003924">
    <property type="term" value="F:GTPase activity"/>
    <property type="evidence" value="ECO:0007669"/>
    <property type="project" value="InterPro"/>
</dbReference>
<dbReference type="EMBL" id="VNIM01000081">
    <property type="protein sequence ID" value="TVV71672.1"/>
    <property type="molecule type" value="Genomic_DNA"/>
</dbReference>
<dbReference type="Gene3D" id="2.40.30.10">
    <property type="entry name" value="Translation factors"/>
    <property type="match status" value="2"/>
</dbReference>
<dbReference type="AlphaFoldDB" id="A0A558QX73"/>
<evidence type="ECO:0000256" key="14">
    <source>
        <dbReference type="HAMAP-Rule" id="MF_00062"/>
    </source>
</evidence>
<comment type="subunit">
    <text evidence="5">Sulfate-activating enzymes, NodP and NodQ, may be physically associated.</text>
</comment>
<dbReference type="NCBIfam" id="NF004035">
    <property type="entry name" value="PRK05506.1"/>
    <property type="match status" value="1"/>
</dbReference>
<dbReference type="InterPro" id="IPR050100">
    <property type="entry name" value="TRAFAC_GTPase_members"/>
</dbReference>
<feature type="binding site" evidence="14">
    <location>
        <begin position="184"/>
        <end position="187"/>
    </location>
    <ligand>
        <name>GTP</name>
        <dbReference type="ChEBI" id="CHEBI:37565"/>
    </ligand>
</feature>
<comment type="similarity">
    <text evidence="14">Belongs to the TRAFAC class translation factor GTPase superfamily. Classic translation factor GTPase family. CysN/NodQ subfamily.</text>
</comment>
<protein>
    <recommendedName>
        <fullName evidence="14 15">Multifunctional fusion protein</fullName>
    </recommendedName>
    <domain>
        <recommendedName>
            <fullName evidence="14">Sulfate adenylyltransferase subunit 1</fullName>
            <ecNumber evidence="14">2.7.7.4</ecNumber>
        </recommendedName>
        <alternativeName>
            <fullName evidence="14">ATP-sulfurylase large subunit</fullName>
        </alternativeName>
        <alternativeName>
            <fullName evidence="14">Sulfate adenylate transferase</fullName>
            <shortName evidence="14">SAT</shortName>
        </alternativeName>
    </domain>
    <domain>
        <recommendedName>
            <fullName evidence="15">Adenylyl-sulfate kinase</fullName>
            <ecNumber evidence="15">2.7.1.25</ecNumber>
        </recommendedName>
        <alternativeName>
            <fullName evidence="15">APS kinase</fullName>
        </alternativeName>
        <alternativeName>
            <fullName evidence="15">ATP adenosine-5'-phosphosulfate 3'-phosphotransferase</fullName>
        </alternativeName>
        <alternativeName>
            <fullName evidence="15">Adenosine-5'-phosphosulfate kinase</fullName>
        </alternativeName>
    </domain>
</protein>
<dbReference type="FunFam" id="3.40.50.300:FF:000119">
    <property type="entry name" value="Sulfate adenylyltransferase subunit 1"/>
    <property type="match status" value="1"/>
</dbReference>
<dbReference type="Pfam" id="PF01583">
    <property type="entry name" value="APS_kinase"/>
    <property type="match status" value="1"/>
</dbReference>
<evidence type="ECO:0000256" key="15">
    <source>
        <dbReference type="HAMAP-Rule" id="MF_00065"/>
    </source>
</evidence>
<dbReference type="InterPro" id="IPR044139">
    <property type="entry name" value="CysN_NoDQ_III"/>
</dbReference>
<dbReference type="Gene3D" id="3.40.50.300">
    <property type="entry name" value="P-loop containing nucleotide triphosphate hydrolases"/>
    <property type="match status" value="2"/>
</dbReference>
<comment type="caution">
    <text evidence="17">The sequence shown here is derived from an EMBL/GenBank/DDBJ whole genome shotgun (WGS) entry which is preliminary data.</text>
</comment>
<dbReference type="InterPro" id="IPR005225">
    <property type="entry name" value="Small_GTP-bd"/>
</dbReference>
<dbReference type="GO" id="GO:0000103">
    <property type="term" value="P:sulfate assimilation"/>
    <property type="evidence" value="ECO:0007669"/>
    <property type="project" value="UniProtKB-UniRule"/>
</dbReference>